<protein>
    <submittedName>
        <fullName evidence="1">tRNA_anti-like</fullName>
    </submittedName>
</protein>
<evidence type="ECO:0000313" key="1">
    <source>
        <dbReference type="EMBL" id="SDK40363.1"/>
    </source>
</evidence>
<dbReference type="EMBL" id="FNGA01000001">
    <property type="protein sequence ID" value="SDK40363.1"/>
    <property type="molecule type" value="Genomic_DNA"/>
</dbReference>
<dbReference type="AlphaFoldDB" id="A0A1G9BLU2"/>
<dbReference type="RefSeq" id="WP_092157616.1">
    <property type="nucleotide sequence ID" value="NZ_FNGA01000001.1"/>
</dbReference>
<gene>
    <name evidence="1" type="ORF">SAMN05660337_0342</name>
</gene>
<reference evidence="2" key="1">
    <citation type="submission" date="2016-10" db="EMBL/GenBank/DDBJ databases">
        <authorList>
            <person name="Varghese N."/>
            <person name="Submissions S."/>
        </authorList>
    </citation>
    <scope>NUCLEOTIDE SEQUENCE [LARGE SCALE GENOMIC DNA]</scope>
    <source>
        <strain evidence="2">DSM 16995</strain>
    </source>
</reference>
<dbReference type="Proteomes" id="UP000199053">
    <property type="component" value="Unassembled WGS sequence"/>
</dbReference>
<dbReference type="Pfam" id="PF12869">
    <property type="entry name" value="tRNA_anti-like"/>
    <property type="match status" value="1"/>
</dbReference>
<keyword evidence="2" id="KW-1185">Reference proteome</keyword>
<accession>A0A1G9BLU2</accession>
<proteinExistence type="predicted"/>
<name>A0A1G9BLU2_9BACT</name>
<dbReference type="InterPro" id="IPR024422">
    <property type="entry name" value="Protein_unknown_function_OB"/>
</dbReference>
<evidence type="ECO:0000313" key="2">
    <source>
        <dbReference type="Proteomes" id="UP000199053"/>
    </source>
</evidence>
<sequence>MSNIVKAEEFHLVDPMGRVRSKIYISDDGKPTADIFDSTGQLVNRVDLQKTQKLGPTAHQPTLPHQKETLSSWHARIANEVITSQPKLRVGSYKLYIDFVENNTVASGKYLNEVIEITGEVVDVSAKNFGDLHIGLKGISNYTAEVICHFTEDQTAIVSNMKPGVKVHLKGKCTEYVNKRVKIWGCQVV</sequence>
<dbReference type="STRING" id="246191.SAMN05660337_0342"/>
<organism evidence="1 2">
    <name type="scientific">Maridesulfovibrio ferrireducens</name>
    <dbReference type="NCBI Taxonomy" id="246191"/>
    <lineage>
        <taxon>Bacteria</taxon>
        <taxon>Pseudomonadati</taxon>
        <taxon>Thermodesulfobacteriota</taxon>
        <taxon>Desulfovibrionia</taxon>
        <taxon>Desulfovibrionales</taxon>
        <taxon>Desulfovibrionaceae</taxon>
        <taxon>Maridesulfovibrio</taxon>
    </lineage>
</organism>
<dbReference type="OrthoDB" id="5451387at2"/>